<proteinExistence type="predicted"/>
<evidence type="ECO:0000256" key="1">
    <source>
        <dbReference type="SAM" id="Phobius"/>
    </source>
</evidence>
<dbReference type="Proteomes" id="UP001320876">
    <property type="component" value="Unassembled WGS sequence"/>
</dbReference>
<keyword evidence="1" id="KW-0472">Membrane</keyword>
<dbReference type="InterPro" id="IPR006860">
    <property type="entry name" value="FecR"/>
</dbReference>
<evidence type="ECO:0000313" key="3">
    <source>
        <dbReference type="EMBL" id="MCW1925021.1"/>
    </source>
</evidence>
<dbReference type="EMBL" id="JAPDDT010000011">
    <property type="protein sequence ID" value="MCW1925021.1"/>
    <property type="molecule type" value="Genomic_DNA"/>
</dbReference>
<protein>
    <submittedName>
        <fullName evidence="3">FecR family protein</fullName>
    </submittedName>
</protein>
<accession>A0ABT3GNC4</accession>
<evidence type="ECO:0000313" key="4">
    <source>
        <dbReference type="Proteomes" id="UP001320876"/>
    </source>
</evidence>
<dbReference type="RefSeq" id="WP_264489129.1">
    <property type="nucleotide sequence ID" value="NZ_JAPDDT010000011.1"/>
</dbReference>
<keyword evidence="1" id="KW-0812">Transmembrane</keyword>
<name>A0ABT3GNC4_9BACT</name>
<sequence length="482" mass="53838">MNTPDKELRRLVDGWYDGNLSPEDASRLEQRLLENADAKEYFLEMAELEAALPPAARAVIATPVRRKPWRRWLQMAAMFILGTGMGGWAWHQVATRPVPKSKGAGIAQARITGMLGVTWPQTGASHPVEFHQDADTASIESGLLELTFATGTRAIIEGPATFRVNGDNAMRLDHGKLVAEVPKGAEGFRVAYANGEIVDLGTEFALDVPLQPGTAHMGVFRGEIEYHPKGQKRVVKLIENHAVETTGGNVVTVPFDQSRFTRDIPSREFSWELKEPANRTRTWEYDVTHLIRKPGTYRVIAKWMNGLHGVLLEGAELFWNDTEITSDPHTGFAGFTTATSGNIYQFEVPPENYQRGRWTLRMKVRGESNLPDPLDSRGVLLVEDGLAIASTTADFIGTWEYLHDGKVFQRIFREDGSAEINIDGRSYQKFSKGSWDVTAGCLSLTVSFTEEGRAVIERHLLRNRDTLIFTNCPYRNAVRATH</sequence>
<dbReference type="InterPro" id="IPR012373">
    <property type="entry name" value="Ferrdict_sens_TM"/>
</dbReference>
<keyword evidence="1" id="KW-1133">Transmembrane helix</keyword>
<keyword evidence="4" id="KW-1185">Reference proteome</keyword>
<dbReference type="PANTHER" id="PTHR30273:SF2">
    <property type="entry name" value="PROTEIN FECR"/>
    <property type="match status" value="1"/>
</dbReference>
<evidence type="ECO:0000259" key="2">
    <source>
        <dbReference type="Pfam" id="PF04773"/>
    </source>
</evidence>
<gene>
    <name evidence="3" type="ORF">OKA05_20835</name>
</gene>
<feature type="transmembrane region" description="Helical" evidence="1">
    <location>
        <begin position="72"/>
        <end position="90"/>
    </location>
</feature>
<dbReference type="PANTHER" id="PTHR30273">
    <property type="entry name" value="PERIPLASMIC SIGNAL SENSOR AND SIGMA FACTOR ACTIVATOR FECR-RELATED"/>
    <property type="match status" value="1"/>
</dbReference>
<feature type="domain" description="FecR protein" evidence="2">
    <location>
        <begin position="144"/>
        <end position="225"/>
    </location>
</feature>
<organism evidence="3 4">
    <name type="scientific">Luteolibacter arcticus</name>
    <dbReference type="NCBI Taxonomy" id="1581411"/>
    <lineage>
        <taxon>Bacteria</taxon>
        <taxon>Pseudomonadati</taxon>
        <taxon>Verrucomicrobiota</taxon>
        <taxon>Verrucomicrobiia</taxon>
        <taxon>Verrucomicrobiales</taxon>
        <taxon>Verrucomicrobiaceae</taxon>
        <taxon>Luteolibacter</taxon>
    </lineage>
</organism>
<reference evidence="3 4" key="1">
    <citation type="submission" date="2022-10" db="EMBL/GenBank/DDBJ databases">
        <title>Luteolibacter arcticus strain CCTCC AB 2014275, whole genome shotgun sequencing project.</title>
        <authorList>
            <person name="Zhao G."/>
            <person name="Shen L."/>
        </authorList>
    </citation>
    <scope>NUCLEOTIDE SEQUENCE [LARGE SCALE GENOMIC DNA]</scope>
    <source>
        <strain evidence="3 4">CCTCC AB 2014275</strain>
    </source>
</reference>
<dbReference type="Pfam" id="PF04773">
    <property type="entry name" value="FecR"/>
    <property type="match status" value="1"/>
</dbReference>
<comment type="caution">
    <text evidence="3">The sequence shown here is derived from an EMBL/GenBank/DDBJ whole genome shotgun (WGS) entry which is preliminary data.</text>
</comment>